<dbReference type="AlphaFoldDB" id="A0A8J6A5J5"/>
<evidence type="ECO:0000313" key="2">
    <source>
        <dbReference type="Proteomes" id="UP000700334"/>
    </source>
</evidence>
<comment type="caution">
    <text evidence="1">The sequence shown here is derived from an EMBL/GenBank/DDBJ whole genome shotgun (WGS) entry which is preliminary data.</text>
</comment>
<dbReference type="Proteomes" id="UP000700334">
    <property type="component" value="Unassembled WGS sequence"/>
</dbReference>
<evidence type="ECO:0000313" key="1">
    <source>
        <dbReference type="EMBL" id="KAG8512537.1"/>
    </source>
</evidence>
<organism evidence="1 2">
    <name type="scientific">Galemys pyrenaicus</name>
    <name type="common">Iberian desman</name>
    <name type="synonym">Pyrenean desman</name>
    <dbReference type="NCBI Taxonomy" id="202257"/>
    <lineage>
        <taxon>Eukaryota</taxon>
        <taxon>Metazoa</taxon>
        <taxon>Chordata</taxon>
        <taxon>Craniata</taxon>
        <taxon>Vertebrata</taxon>
        <taxon>Euteleostomi</taxon>
        <taxon>Mammalia</taxon>
        <taxon>Eutheria</taxon>
        <taxon>Laurasiatheria</taxon>
        <taxon>Eulipotyphla</taxon>
        <taxon>Talpidae</taxon>
        <taxon>Galemys</taxon>
    </lineage>
</organism>
<protein>
    <submittedName>
        <fullName evidence="1">Uncharacterized protein</fullName>
    </submittedName>
</protein>
<gene>
    <name evidence="1" type="ORF">J0S82_007070</name>
</gene>
<feature type="non-terminal residue" evidence="1">
    <location>
        <position position="1"/>
    </location>
</feature>
<reference evidence="1" key="1">
    <citation type="journal article" date="2021" name="Evol. Appl.">
        <title>The genome of the Pyrenean desman and the effects of bottlenecks and inbreeding on the genomic landscape of an endangered species.</title>
        <authorList>
            <person name="Escoda L."/>
            <person name="Castresana J."/>
        </authorList>
    </citation>
    <scope>NUCLEOTIDE SEQUENCE</scope>
    <source>
        <strain evidence="1">IBE-C5619</strain>
    </source>
</reference>
<name>A0A8J6A5J5_GALPY</name>
<dbReference type="EMBL" id="JAGFMF010011796">
    <property type="protein sequence ID" value="KAG8512537.1"/>
    <property type="molecule type" value="Genomic_DNA"/>
</dbReference>
<feature type="non-terminal residue" evidence="1">
    <location>
        <position position="113"/>
    </location>
</feature>
<accession>A0A8J6A5J5</accession>
<keyword evidence="2" id="KW-1185">Reference proteome</keyword>
<proteinExistence type="predicted"/>
<sequence length="113" mass="13071">IKEDDNLDFDTGAAVYVAATEYPWKTITECTYLMWGLLQISKANFLPKHVLSWTYQLIKGKMASPFQMDSYYLITSWLLVQKSKSLLFLEYKRVLIIAIPLSLITSDIVQNTR</sequence>